<dbReference type="Proteomes" id="UP000001732">
    <property type="component" value="Chromosome"/>
</dbReference>
<dbReference type="SUPFAM" id="SSF51735">
    <property type="entry name" value="NAD(P)-binding Rossmann-fold domains"/>
    <property type="match status" value="1"/>
</dbReference>
<evidence type="ECO:0000313" key="7">
    <source>
        <dbReference type="Proteomes" id="UP000001732"/>
    </source>
</evidence>
<feature type="domain" description="Semialdehyde dehydrogenase NAD-binding" evidence="5">
    <location>
        <begin position="5"/>
        <end position="129"/>
    </location>
</feature>
<reference evidence="6 7" key="2">
    <citation type="journal article" date="2014" name="Genome Announc.">
        <title>Complete Genome Sequence of Coprothermobacter proteolyticus DSM 5265.</title>
        <authorList>
            <person name="Alexiev A."/>
            <person name="Coil D.A."/>
            <person name="Badger J.H."/>
            <person name="Enticknap J."/>
            <person name="Ward N."/>
            <person name="Robb F.T."/>
            <person name="Eisen J.A."/>
        </authorList>
    </citation>
    <scope>NUCLEOTIDE SEQUENCE [LARGE SCALE GENOMIC DNA]</scope>
    <source>
        <strain evidence="7">ATCC 35245 / DSM 5265 / OCM 4 / BT</strain>
    </source>
</reference>
<dbReference type="PANTHER" id="PTHR46718:SF1">
    <property type="entry name" value="ASPARTATE-SEMIALDEHYDE DEHYDROGENASE"/>
    <property type="match status" value="1"/>
</dbReference>
<dbReference type="CDD" id="cd18130">
    <property type="entry name" value="ASADH_C_arch_fung_like"/>
    <property type="match status" value="1"/>
</dbReference>
<name>B5Y6J4_COPPD</name>
<evidence type="ECO:0000256" key="3">
    <source>
        <dbReference type="ARBA" id="ARBA00023002"/>
    </source>
</evidence>
<dbReference type="InterPro" id="IPR005676">
    <property type="entry name" value="Asp_semi-ald_DH_pep-lack"/>
</dbReference>
<dbReference type="GO" id="GO:0051287">
    <property type="term" value="F:NAD binding"/>
    <property type="evidence" value="ECO:0007669"/>
    <property type="project" value="InterPro"/>
</dbReference>
<evidence type="ECO:0000256" key="4">
    <source>
        <dbReference type="PIRSR" id="PIRSR000148-1"/>
    </source>
</evidence>
<dbReference type="SUPFAM" id="SSF55347">
    <property type="entry name" value="Glyceraldehyde-3-phosphate dehydrogenase-like, C-terminal domain"/>
    <property type="match status" value="1"/>
</dbReference>
<dbReference type="CDD" id="cd02315">
    <property type="entry name" value="ScASADH_like_N"/>
    <property type="match status" value="1"/>
</dbReference>
<dbReference type="GO" id="GO:0009086">
    <property type="term" value="P:methionine biosynthetic process"/>
    <property type="evidence" value="ECO:0007669"/>
    <property type="project" value="TreeGrafter"/>
</dbReference>
<keyword evidence="7" id="KW-1185">Reference proteome</keyword>
<dbReference type="Gene3D" id="3.40.50.720">
    <property type="entry name" value="NAD(P)-binding Rossmann-like Domain"/>
    <property type="match status" value="1"/>
</dbReference>
<protein>
    <submittedName>
        <fullName evidence="6">Aspartate-semialdehyde dehydrogenase</fullName>
        <ecNumber evidence="6">1.2.1.11</ecNumber>
    </submittedName>
</protein>
<dbReference type="EMBL" id="CP001145">
    <property type="protein sequence ID" value="ACI17237.1"/>
    <property type="molecule type" value="Genomic_DNA"/>
</dbReference>
<dbReference type="PIRSF" id="PIRSF000148">
    <property type="entry name" value="ASA_dh"/>
    <property type="match status" value="1"/>
</dbReference>
<dbReference type="EC" id="1.2.1.11" evidence="6"/>
<evidence type="ECO:0000256" key="2">
    <source>
        <dbReference type="ARBA" id="ARBA00022857"/>
    </source>
</evidence>
<proteinExistence type="inferred from homology"/>
<dbReference type="GO" id="GO:0009088">
    <property type="term" value="P:threonine biosynthetic process"/>
    <property type="evidence" value="ECO:0007669"/>
    <property type="project" value="UniProtKB-ARBA"/>
</dbReference>
<reference evidence="7" key="1">
    <citation type="submission" date="2008-08" db="EMBL/GenBank/DDBJ databases">
        <title>The complete genome sequence of Coprothermobacter proteolyticus strain ATCC 5245 / DSM 5265 / BT.</title>
        <authorList>
            <person name="Dodson R.J."/>
            <person name="Durkin A.S."/>
            <person name="Wu M."/>
            <person name="Eisen J."/>
            <person name="Sutton G."/>
        </authorList>
    </citation>
    <scope>NUCLEOTIDE SEQUENCE [LARGE SCALE GENOMIC DNA]</scope>
    <source>
        <strain evidence="7">ATCC 35245 / DSM 5265 / OCM 4 / BT</strain>
    </source>
</reference>
<dbReference type="KEGG" id="cpo:COPRO5265_0019"/>
<dbReference type="STRING" id="309798.COPRO5265_0019"/>
<dbReference type="RefSeq" id="WP_012543889.1">
    <property type="nucleotide sequence ID" value="NC_011295.1"/>
</dbReference>
<dbReference type="InterPro" id="IPR036291">
    <property type="entry name" value="NAD(P)-bd_dom_sf"/>
</dbReference>
<dbReference type="PANTHER" id="PTHR46718">
    <property type="entry name" value="ASPARTATE-SEMIALDEHYDE DEHYDROGENASE"/>
    <property type="match status" value="1"/>
</dbReference>
<gene>
    <name evidence="6" type="primary">asd</name>
    <name evidence="6" type="ordered locus">COPRO5265_0019</name>
</gene>
<dbReference type="GO" id="GO:0050661">
    <property type="term" value="F:NADP binding"/>
    <property type="evidence" value="ECO:0007669"/>
    <property type="project" value="InterPro"/>
</dbReference>
<dbReference type="SMART" id="SM00859">
    <property type="entry name" value="Semialdhyde_dh"/>
    <property type="match status" value="1"/>
</dbReference>
<dbReference type="InterPro" id="IPR000534">
    <property type="entry name" value="Semialdehyde_DH_NAD-bd"/>
</dbReference>
<dbReference type="GO" id="GO:0004073">
    <property type="term" value="F:aspartate-semialdehyde dehydrogenase activity"/>
    <property type="evidence" value="ECO:0007669"/>
    <property type="project" value="UniProtKB-EC"/>
</dbReference>
<keyword evidence="3 6" id="KW-0560">Oxidoreductase</keyword>
<comment type="similarity">
    <text evidence="1">Belongs to the aspartate-semialdehyde dehydrogenase family.</text>
</comment>
<keyword evidence="2" id="KW-0521">NADP</keyword>
<feature type="active site" description="Proton acceptor" evidence="4">
    <location>
        <position position="239"/>
    </location>
</feature>
<evidence type="ECO:0000256" key="1">
    <source>
        <dbReference type="ARBA" id="ARBA00010584"/>
    </source>
</evidence>
<dbReference type="Pfam" id="PF01118">
    <property type="entry name" value="Semialdhyde_dh"/>
    <property type="match status" value="1"/>
</dbReference>
<sequence>MKKRKVAILGATGLVGQRFIQLLENHPYFQISTLAASQNSAGKTYKEAVTWRLNTAMPDSISDMLIEECRPTFHCDYVFSALPSSVAGPIEDMFVNAGYTVFSNAACHRMDANVPLVVPEVNWQHLSLTRYQTTPGVIITNPNCSTVGLVMALKPVADLFGLEEVNVVTMQALSGAGYPGVSSLDIVDNVIPHINGEEQKLTSEPLKILGNYNEHEGAIDFAPFKVYAQCNRVPVVDGHLLSVSVKTKEKVSITALIDAINNFQPLKGFNLPSAPEKPLIYLPQSDAPQPRLHRNLGGGMTVSMGQLVQYSDRSLRFLALVHNTIRGAAGCAILNAEMYEAMNG</sequence>
<dbReference type="HOGENOM" id="CLU_049966_1_0_9"/>
<evidence type="ECO:0000313" key="6">
    <source>
        <dbReference type="EMBL" id="ACI17237.1"/>
    </source>
</evidence>
<dbReference type="InterPro" id="IPR051823">
    <property type="entry name" value="ASADH-related"/>
</dbReference>
<dbReference type="InterPro" id="IPR012280">
    <property type="entry name" value="Semialdhyde_DH_dimer_dom"/>
</dbReference>
<dbReference type="OrthoDB" id="9805684at2"/>
<evidence type="ECO:0000259" key="5">
    <source>
        <dbReference type="SMART" id="SM00859"/>
    </source>
</evidence>
<dbReference type="eggNOG" id="COG0136">
    <property type="taxonomic scope" value="Bacteria"/>
</dbReference>
<dbReference type="NCBIfam" id="NF006416">
    <property type="entry name" value="PRK08664.1"/>
    <property type="match status" value="1"/>
</dbReference>
<accession>B5Y6J4</accession>
<organism evidence="6 7">
    <name type="scientific">Coprothermobacter proteolyticus (strain ATCC 35245 / DSM 5265 / OCM 4 / BT)</name>
    <dbReference type="NCBI Taxonomy" id="309798"/>
    <lineage>
        <taxon>Bacteria</taxon>
        <taxon>Pseudomonadati</taxon>
        <taxon>Coprothermobacterota</taxon>
        <taxon>Coprothermobacteria</taxon>
        <taxon>Coprothermobacterales</taxon>
        <taxon>Coprothermobacteraceae</taxon>
        <taxon>Coprothermobacter</taxon>
    </lineage>
</organism>
<dbReference type="GO" id="GO:0046983">
    <property type="term" value="F:protein dimerization activity"/>
    <property type="evidence" value="ECO:0007669"/>
    <property type="project" value="InterPro"/>
</dbReference>
<dbReference type="NCBIfam" id="TIGR00978">
    <property type="entry name" value="asd_EA"/>
    <property type="match status" value="1"/>
</dbReference>
<dbReference type="Pfam" id="PF02774">
    <property type="entry name" value="Semialdhyde_dhC"/>
    <property type="match status" value="1"/>
</dbReference>
<feature type="active site" description="Acyl-thioester intermediate" evidence="4">
    <location>
        <position position="144"/>
    </location>
</feature>
<dbReference type="AlphaFoldDB" id="B5Y6J4"/>
<dbReference type="Gene3D" id="3.30.360.10">
    <property type="entry name" value="Dihydrodipicolinate Reductase, domain 2"/>
    <property type="match status" value="1"/>
</dbReference>